<name>A0A0A8Y0W7_ARUDO</name>
<proteinExistence type="predicted"/>
<evidence type="ECO:0000313" key="1">
    <source>
        <dbReference type="EMBL" id="JAD19641.1"/>
    </source>
</evidence>
<reference evidence="1" key="1">
    <citation type="submission" date="2014-09" db="EMBL/GenBank/DDBJ databases">
        <authorList>
            <person name="Magalhaes I.L.F."/>
            <person name="Oliveira U."/>
            <person name="Santos F.R."/>
            <person name="Vidigal T.H.D.A."/>
            <person name="Brescovit A.D."/>
            <person name="Santos A.J."/>
        </authorList>
    </citation>
    <scope>NUCLEOTIDE SEQUENCE</scope>
    <source>
        <tissue evidence="1">Shoot tissue taken approximately 20 cm above the soil surface</tissue>
    </source>
</reference>
<dbReference type="EMBL" id="GBRH01278254">
    <property type="protein sequence ID" value="JAD19641.1"/>
    <property type="molecule type" value="Transcribed_RNA"/>
</dbReference>
<organism evidence="1">
    <name type="scientific">Arundo donax</name>
    <name type="common">Giant reed</name>
    <name type="synonym">Donax arundinaceus</name>
    <dbReference type="NCBI Taxonomy" id="35708"/>
    <lineage>
        <taxon>Eukaryota</taxon>
        <taxon>Viridiplantae</taxon>
        <taxon>Streptophyta</taxon>
        <taxon>Embryophyta</taxon>
        <taxon>Tracheophyta</taxon>
        <taxon>Spermatophyta</taxon>
        <taxon>Magnoliopsida</taxon>
        <taxon>Liliopsida</taxon>
        <taxon>Poales</taxon>
        <taxon>Poaceae</taxon>
        <taxon>PACMAD clade</taxon>
        <taxon>Arundinoideae</taxon>
        <taxon>Arundineae</taxon>
        <taxon>Arundo</taxon>
    </lineage>
</organism>
<protein>
    <submittedName>
        <fullName evidence="1">Uncharacterized protein</fullName>
    </submittedName>
</protein>
<sequence>MVVFFNPMYASKNIPITKTQFFVPNNIWWCTFFSREQRGSSLLRNIGHAFIPENISPL</sequence>
<dbReference type="AlphaFoldDB" id="A0A0A8Y0W7"/>
<accession>A0A0A8Y0W7</accession>
<reference evidence="1" key="2">
    <citation type="journal article" date="2015" name="Data Brief">
        <title>Shoot transcriptome of the giant reed, Arundo donax.</title>
        <authorList>
            <person name="Barrero R.A."/>
            <person name="Guerrero F.D."/>
            <person name="Moolhuijzen P."/>
            <person name="Goolsby J.A."/>
            <person name="Tidwell J."/>
            <person name="Bellgard S.E."/>
            <person name="Bellgard M.I."/>
        </authorList>
    </citation>
    <scope>NUCLEOTIDE SEQUENCE</scope>
    <source>
        <tissue evidence="1">Shoot tissue taken approximately 20 cm above the soil surface</tissue>
    </source>
</reference>